<name>A0A564YP86_HYMDI</name>
<proteinExistence type="predicted"/>
<dbReference type="AlphaFoldDB" id="A0A564YP86"/>
<accession>A0A564YP86</accession>
<dbReference type="EMBL" id="CABIJS010000322">
    <property type="protein sequence ID" value="VUZ49045.1"/>
    <property type="molecule type" value="Genomic_DNA"/>
</dbReference>
<evidence type="ECO:0000313" key="1">
    <source>
        <dbReference type="EMBL" id="VUZ49045.1"/>
    </source>
</evidence>
<dbReference type="Proteomes" id="UP000321570">
    <property type="component" value="Unassembled WGS sequence"/>
</dbReference>
<dbReference type="EMBL" id="CABIJS010000322">
    <property type="protein sequence ID" value="VUZ49050.1"/>
    <property type="molecule type" value="Genomic_DNA"/>
</dbReference>
<keyword evidence="3" id="KW-1185">Reference proteome</keyword>
<sequence length="53" mass="6594">MELRKSNPTTSKIFLPNFPGNPLKDFTWIQHSKIRMENFRREVRNKMQYLYQY</sequence>
<evidence type="ECO:0000313" key="2">
    <source>
        <dbReference type="EMBL" id="VUZ49050.1"/>
    </source>
</evidence>
<reference evidence="1 3" key="1">
    <citation type="submission" date="2019-07" db="EMBL/GenBank/DDBJ databases">
        <authorList>
            <person name="Jastrzebski P J."/>
            <person name="Paukszto L."/>
            <person name="Jastrzebski P J."/>
        </authorList>
    </citation>
    <scope>NUCLEOTIDE SEQUENCE [LARGE SCALE GENOMIC DNA]</scope>
    <source>
        <strain evidence="1 3">WMS-il1</strain>
    </source>
</reference>
<organism evidence="1 3">
    <name type="scientific">Hymenolepis diminuta</name>
    <name type="common">Rat tapeworm</name>
    <dbReference type="NCBI Taxonomy" id="6216"/>
    <lineage>
        <taxon>Eukaryota</taxon>
        <taxon>Metazoa</taxon>
        <taxon>Spiralia</taxon>
        <taxon>Lophotrochozoa</taxon>
        <taxon>Platyhelminthes</taxon>
        <taxon>Cestoda</taxon>
        <taxon>Eucestoda</taxon>
        <taxon>Cyclophyllidea</taxon>
        <taxon>Hymenolepididae</taxon>
        <taxon>Hymenolepis</taxon>
    </lineage>
</organism>
<evidence type="ECO:0000313" key="3">
    <source>
        <dbReference type="Proteomes" id="UP000321570"/>
    </source>
</evidence>
<protein>
    <submittedName>
        <fullName evidence="1">Uncharacterized protein</fullName>
    </submittedName>
</protein>
<gene>
    <name evidence="2" type="ORF">WMSIL1_LOCUS8203</name>
    <name evidence="1" type="ORF">WMSIL1_LOCUS8376</name>
</gene>